<organism evidence="1 2">
    <name type="scientific">Pieris brassicae</name>
    <name type="common">White butterfly</name>
    <name type="synonym">Large white butterfly</name>
    <dbReference type="NCBI Taxonomy" id="7116"/>
    <lineage>
        <taxon>Eukaryota</taxon>
        <taxon>Metazoa</taxon>
        <taxon>Ecdysozoa</taxon>
        <taxon>Arthropoda</taxon>
        <taxon>Hexapoda</taxon>
        <taxon>Insecta</taxon>
        <taxon>Pterygota</taxon>
        <taxon>Neoptera</taxon>
        <taxon>Endopterygota</taxon>
        <taxon>Lepidoptera</taxon>
        <taxon>Glossata</taxon>
        <taxon>Ditrysia</taxon>
        <taxon>Papilionoidea</taxon>
        <taxon>Pieridae</taxon>
        <taxon>Pierinae</taxon>
        <taxon>Pieris</taxon>
    </lineage>
</organism>
<gene>
    <name evidence="1" type="ORF">PIBRA_LOCUS12855</name>
</gene>
<dbReference type="Proteomes" id="UP001152562">
    <property type="component" value="Unassembled WGS sequence"/>
</dbReference>
<protein>
    <submittedName>
        <fullName evidence="1">Uncharacterized protein</fullName>
    </submittedName>
</protein>
<proteinExistence type="predicted"/>
<name>A0A9P0TYA0_PIEBR</name>
<evidence type="ECO:0000313" key="1">
    <source>
        <dbReference type="EMBL" id="CAH4037129.1"/>
    </source>
</evidence>
<sequence>MSNSKLAKQINDNLLRISIRTENYIYNNESMNIREAKQMKDELSTYKRLTKKDVRTLQIIEKQTRLLQGIIREEENIFKSMLCHDDNQLKDTVNDKDKHISVAISTNGKVELKKSVDIHIHTNMADSPTFNLNNTRLIGTSNTFEETNSATINFSGATVNTQTCSDDIKTINNTPETISLPSQDDTNIKQFAVDISLVKQNTNIEQSHHLPKKRRKNANDLSWIDKIKYIRVVEDDEFDPKLSNLGKVWDTFQLPQDFDESDFCFD</sequence>
<dbReference type="EMBL" id="CALOZG010000085">
    <property type="protein sequence ID" value="CAH4037129.1"/>
    <property type="molecule type" value="Genomic_DNA"/>
</dbReference>
<comment type="caution">
    <text evidence="1">The sequence shown here is derived from an EMBL/GenBank/DDBJ whole genome shotgun (WGS) entry which is preliminary data.</text>
</comment>
<accession>A0A9P0TYA0</accession>
<evidence type="ECO:0000313" key="2">
    <source>
        <dbReference type="Proteomes" id="UP001152562"/>
    </source>
</evidence>
<dbReference type="AlphaFoldDB" id="A0A9P0TYA0"/>
<reference evidence="1" key="1">
    <citation type="submission" date="2022-05" db="EMBL/GenBank/DDBJ databases">
        <authorList>
            <person name="Okamura Y."/>
        </authorList>
    </citation>
    <scope>NUCLEOTIDE SEQUENCE</scope>
</reference>
<keyword evidence="2" id="KW-1185">Reference proteome</keyword>